<name>A0A8J6N5Y4_9BACT</name>
<dbReference type="InterPro" id="IPR052376">
    <property type="entry name" value="Oxidative_Scav/Glycosyltrans"/>
</dbReference>
<feature type="coiled-coil region" evidence="1">
    <location>
        <begin position="83"/>
        <end position="163"/>
    </location>
</feature>
<keyword evidence="1" id="KW-0175">Coiled coil</keyword>
<dbReference type="Pfam" id="PF24481">
    <property type="entry name" value="CT398_CC"/>
    <property type="match status" value="1"/>
</dbReference>
<evidence type="ECO:0008006" key="6">
    <source>
        <dbReference type="Google" id="ProtNLM"/>
    </source>
</evidence>
<dbReference type="Proteomes" id="UP000603545">
    <property type="component" value="Unassembled WGS sequence"/>
</dbReference>
<protein>
    <recommendedName>
        <fullName evidence="6">C4-type zinc ribbon domain-containing protein</fullName>
    </recommendedName>
</protein>
<sequence length="235" mass="27322">MKEQIDILVKLQKIEIESDDIKSKLSGVSKKFDSFDAGLKELEQSIVDKKSLLNDLSKKYRSYDSDVQTNLALIKKSQGKLIAVKTNREYQALLKEIEELKTKNSQAEDEMLLCLDRIDETEKDISVKKDEYSKLKERVSSDKETIMREVEHGKERLAKLKTEWNSISSRLKPELLERYMMVKQRVKGTAIASVKKSVCNGCNMNLPPQMYNELQRCDCLKFCPNCQRIIYWEQP</sequence>
<dbReference type="InterPro" id="IPR056003">
    <property type="entry name" value="CT398_CC_hairpin"/>
</dbReference>
<comment type="caution">
    <text evidence="4">The sequence shown here is derived from an EMBL/GenBank/DDBJ whole genome shotgun (WGS) entry which is preliminary data.</text>
</comment>
<dbReference type="PANTHER" id="PTHR39082">
    <property type="entry name" value="PHOSPHOLIPASE C-BETA-2-RELATED"/>
    <property type="match status" value="1"/>
</dbReference>
<dbReference type="Gene3D" id="1.10.287.1490">
    <property type="match status" value="1"/>
</dbReference>
<reference evidence="4 5" key="1">
    <citation type="submission" date="2020-08" db="EMBL/GenBank/DDBJ databases">
        <title>Bridging the membrane lipid divide: bacteria of the FCB group superphylum have the potential to synthesize archaeal ether lipids.</title>
        <authorList>
            <person name="Villanueva L."/>
            <person name="Von Meijenfeldt F.A.B."/>
            <person name="Westbye A.B."/>
            <person name="Yadav S."/>
            <person name="Hopmans E.C."/>
            <person name="Dutilh B.E."/>
            <person name="Sinninghe Damste J.S."/>
        </authorList>
    </citation>
    <scope>NUCLEOTIDE SEQUENCE [LARGE SCALE GENOMIC DNA]</scope>
    <source>
        <strain evidence="4">NIOZ-UU82</strain>
    </source>
</reference>
<evidence type="ECO:0000313" key="5">
    <source>
        <dbReference type="Proteomes" id="UP000603545"/>
    </source>
</evidence>
<feature type="domain" description="CT398-like coiled coil hairpin" evidence="3">
    <location>
        <begin position="30"/>
        <end position="184"/>
    </location>
</feature>
<dbReference type="Pfam" id="PF02591">
    <property type="entry name" value="Zn_ribbon_9"/>
    <property type="match status" value="1"/>
</dbReference>
<evidence type="ECO:0000313" key="4">
    <source>
        <dbReference type="EMBL" id="MBC8200074.1"/>
    </source>
</evidence>
<dbReference type="EMBL" id="JACNLL010000075">
    <property type="protein sequence ID" value="MBC8200074.1"/>
    <property type="molecule type" value="Genomic_DNA"/>
</dbReference>
<evidence type="ECO:0000259" key="2">
    <source>
        <dbReference type="Pfam" id="PF02591"/>
    </source>
</evidence>
<proteinExistence type="predicted"/>
<dbReference type="PANTHER" id="PTHR39082:SF1">
    <property type="entry name" value="SCAVENGER RECEPTOR CLASS A MEMBER 3"/>
    <property type="match status" value="1"/>
</dbReference>
<gene>
    <name evidence="4" type="ORF">H8E80_08550</name>
</gene>
<dbReference type="InterPro" id="IPR003743">
    <property type="entry name" value="Zf-RING_7"/>
</dbReference>
<organism evidence="4 5">
    <name type="scientific">Candidatus Desulfaltia bathyphila</name>
    <dbReference type="NCBI Taxonomy" id="2841697"/>
    <lineage>
        <taxon>Bacteria</taxon>
        <taxon>Pseudomonadati</taxon>
        <taxon>Thermodesulfobacteriota</taxon>
        <taxon>Desulfobacteria</taxon>
        <taxon>Desulfobacterales</taxon>
        <taxon>Desulfobacterales incertae sedis</taxon>
        <taxon>Candidatus Desulfaltia</taxon>
    </lineage>
</organism>
<evidence type="ECO:0000256" key="1">
    <source>
        <dbReference type="SAM" id="Coils"/>
    </source>
</evidence>
<accession>A0A8J6N5Y4</accession>
<feature type="domain" description="C4-type zinc ribbon" evidence="2">
    <location>
        <begin position="198"/>
        <end position="230"/>
    </location>
</feature>
<evidence type="ECO:0000259" key="3">
    <source>
        <dbReference type="Pfam" id="PF24481"/>
    </source>
</evidence>
<dbReference type="AlphaFoldDB" id="A0A8J6N5Y4"/>